<protein>
    <recommendedName>
        <fullName evidence="12">Lysine--tRNA ligase</fullName>
        <ecNumber evidence="12">6.1.1.6</ecNumber>
    </recommendedName>
    <alternativeName>
        <fullName evidence="12">Lysyl-tRNA synthetase</fullName>
    </alternativeName>
</protein>
<keyword evidence="6" id="KW-0547">Nucleotide-binding</keyword>
<evidence type="ECO:0000256" key="4">
    <source>
        <dbReference type="ARBA" id="ARBA00022490"/>
    </source>
</evidence>
<dbReference type="EC" id="6.1.1.6" evidence="12"/>
<dbReference type="Gene3D" id="2.60.34.10">
    <property type="entry name" value="Substrate Binding Domain Of DNAk, Chain A, domain 1"/>
    <property type="match status" value="1"/>
</dbReference>
<dbReference type="FunFam" id="2.60.34.10:FF:000011">
    <property type="entry name" value="Heat shock protein hsp88"/>
    <property type="match status" value="1"/>
</dbReference>
<dbReference type="PANTHER" id="PTHR45639">
    <property type="entry name" value="HSC70CB, ISOFORM G-RELATED"/>
    <property type="match status" value="1"/>
</dbReference>
<dbReference type="Gene3D" id="3.30.420.40">
    <property type="match status" value="2"/>
</dbReference>
<dbReference type="PANTHER" id="PTHR45639:SF4">
    <property type="entry name" value="HSC70CB, ISOFORM G"/>
    <property type="match status" value="1"/>
</dbReference>
<dbReference type="CDD" id="cd04322">
    <property type="entry name" value="LysRS_N"/>
    <property type="match status" value="1"/>
</dbReference>
<dbReference type="EMBL" id="CCBP010000252">
    <property type="protein sequence ID" value="CDO75273.1"/>
    <property type="molecule type" value="Genomic_DNA"/>
</dbReference>
<dbReference type="CDD" id="cd00775">
    <property type="entry name" value="LysRS_core"/>
    <property type="match status" value="1"/>
</dbReference>
<dbReference type="PROSITE" id="PS50862">
    <property type="entry name" value="AA_TRNA_LIGASE_II"/>
    <property type="match status" value="1"/>
</dbReference>
<dbReference type="InterPro" id="IPR004365">
    <property type="entry name" value="NA-bd_OB_tRNA"/>
</dbReference>
<dbReference type="InterPro" id="IPR004364">
    <property type="entry name" value="Aa-tRNA-synt_II"/>
</dbReference>
<keyword evidence="5" id="KW-0436">Ligase</keyword>
<feature type="region of interest" description="Disordered" evidence="13">
    <location>
        <begin position="42"/>
        <end position="84"/>
    </location>
</feature>
<name>A0A060SS49_PYCCI</name>
<dbReference type="Pfam" id="PF00012">
    <property type="entry name" value="HSP70"/>
    <property type="match status" value="1"/>
</dbReference>
<dbReference type="FunFam" id="3.30.930.10:FF:000238">
    <property type="entry name" value="Lysine--tRNA ligase"/>
    <property type="match status" value="1"/>
</dbReference>
<dbReference type="PROSITE" id="PS00329">
    <property type="entry name" value="HSP70_2"/>
    <property type="match status" value="1"/>
</dbReference>
<dbReference type="FunFam" id="3.30.420.40:FF:000171">
    <property type="entry name" value="Heat shock 70 kDa protein 4"/>
    <property type="match status" value="2"/>
</dbReference>
<dbReference type="STRING" id="5643.A0A060SS49"/>
<feature type="region of interest" description="Disordered" evidence="13">
    <location>
        <begin position="1375"/>
        <end position="1431"/>
    </location>
</feature>
<evidence type="ECO:0000313" key="15">
    <source>
        <dbReference type="EMBL" id="CDO75273.1"/>
    </source>
</evidence>
<proteinExistence type="inferred from homology"/>
<feature type="compositionally biased region" description="Polar residues" evidence="13">
    <location>
        <begin position="1395"/>
        <end position="1407"/>
    </location>
</feature>
<dbReference type="PROSITE" id="PS01036">
    <property type="entry name" value="HSP70_3"/>
    <property type="match status" value="1"/>
</dbReference>
<dbReference type="Gene3D" id="1.20.1270.10">
    <property type="match status" value="1"/>
</dbReference>
<dbReference type="InterPro" id="IPR012340">
    <property type="entry name" value="NA-bd_OB-fold"/>
</dbReference>
<feature type="region of interest" description="Disordered" evidence="13">
    <location>
        <begin position="1140"/>
        <end position="1171"/>
    </location>
</feature>
<dbReference type="SUPFAM" id="SSF50249">
    <property type="entry name" value="Nucleic acid-binding proteins"/>
    <property type="match status" value="1"/>
</dbReference>
<evidence type="ECO:0000256" key="5">
    <source>
        <dbReference type="ARBA" id="ARBA00022598"/>
    </source>
</evidence>
<feature type="compositionally biased region" description="Basic and acidic residues" evidence="13">
    <location>
        <begin position="45"/>
        <end position="62"/>
    </location>
</feature>
<dbReference type="InterPro" id="IPR045864">
    <property type="entry name" value="aa-tRNA-synth_II/BPL/LPL"/>
</dbReference>
<keyword evidence="16" id="KW-1185">Reference proteome</keyword>
<dbReference type="SUPFAM" id="SSF100934">
    <property type="entry name" value="Heat shock protein 70kD (HSP70), C-terminal subdomain"/>
    <property type="match status" value="2"/>
</dbReference>
<dbReference type="InterPro" id="IPR044136">
    <property type="entry name" value="Lys-tRNA-ligase_II_N"/>
</dbReference>
<dbReference type="GO" id="GO:0140662">
    <property type="term" value="F:ATP-dependent protein folding chaperone"/>
    <property type="evidence" value="ECO:0007669"/>
    <property type="project" value="InterPro"/>
</dbReference>
<dbReference type="InterPro" id="IPR029048">
    <property type="entry name" value="HSP70_C_sf"/>
</dbReference>
<reference evidence="15" key="1">
    <citation type="submission" date="2014-01" db="EMBL/GenBank/DDBJ databases">
        <title>The genome of the white-rot fungus Pycnoporus cinnabarinus: a basidiomycete model with a versatile arsenal for lignocellulosic biomass breakdown.</title>
        <authorList>
            <person name="Levasseur A."/>
            <person name="Lomascolo A."/>
            <person name="Ruiz-Duenas F.J."/>
            <person name="Uzan E."/>
            <person name="Piumi F."/>
            <person name="Kues U."/>
            <person name="Ram A.F.J."/>
            <person name="Murat C."/>
            <person name="Haon M."/>
            <person name="Benoit I."/>
            <person name="Arfi Y."/>
            <person name="Chevret D."/>
            <person name="Drula E."/>
            <person name="Kwon M.J."/>
            <person name="Gouret P."/>
            <person name="Lesage-Meessen L."/>
            <person name="Lombard V."/>
            <person name="Mariette J."/>
            <person name="Noirot C."/>
            <person name="Park J."/>
            <person name="Patyshakuliyeva A."/>
            <person name="Wieneger R.A.B."/>
            <person name="Wosten H.A.B."/>
            <person name="Martin F."/>
            <person name="Coutinho P.M."/>
            <person name="de Vries R."/>
            <person name="Martinez A.T."/>
            <person name="Klopp C."/>
            <person name="Pontarotti P."/>
            <person name="Henrissat B."/>
            <person name="Record E."/>
        </authorList>
    </citation>
    <scope>NUCLEOTIDE SEQUENCE [LARGE SCALE GENOMIC DNA]</scope>
    <source>
        <strain evidence="15">BRFM137</strain>
    </source>
</reference>
<dbReference type="HOGENOM" id="CLU_252441_0_0_1"/>
<dbReference type="InterPro" id="IPR006195">
    <property type="entry name" value="aa-tRNA-synth_II"/>
</dbReference>
<dbReference type="Gene3D" id="3.30.30.30">
    <property type="match status" value="1"/>
</dbReference>
<comment type="catalytic activity">
    <reaction evidence="11 12">
        <text>tRNA(Lys) + L-lysine + ATP = L-lysyl-tRNA(Lys) + AMP + diphosphate</text>
        <dbReference type="Rhea" id="RHEA:20792"/>
        <dbReference type="Rhea" id="RHEA-COMP:9696"/>
        <dbReference type="Rhea" id="RHEA-COMP:9697"/>
        <dbReference type="ChEBI" id="CHEBI:30616"/>
        <dbReference type="ChEBI" id="CHEBI:32551"/>
        <dbReference type="ChEBI" id="CHEBI:33019"/>
        <dbReference type="ChEBI" id="CHEBI:78442"/>
        <dbReference type="ChEBI" id="CHEBI:78529"/>
        <dbReference type="ChEBI" id="CHEBI:456215"/>
        <dbReference type="EC" id="6.1.1.6"/>
    </reaction>
</comment>
<dbReference type="NCBIfam" id="TIGR00499">
    <property type="entry name" value="lysS_bact"/>
    <property type="match status" value="1"/>
</dbReference>
<dbReference type="Gene3D" id="3.90.640.10">
    <property type="entry name" value="Actin, Chain A, domain 4"/>
    <property type="match status" value="1"/>
</dbReference>
<dbReference type="GO" id="GO:0003676">
    <property type="term" value="F:nucleic acid binding"/>
    <property type="evidence" value="ECO:0007669"/>
    <property type="project" value="InterPro"/>
</dbReference>
<dbReference type="FunFam" id="3.30.30.30:FF:000002">
    <property type="entry name" value="Heat shock 70 kDa protein 4"/>
    <property type="match status" value="1"/>
</dbReference>
<dbReference type="InterPro" id="IPR018149">
    <property type="entry name" value="Lys-tRNA-synth_II_C"/>
</dbReference>
<dbReference type="InterPro" id="IPR018181">
    <property type="entry name" value="Heat_shock_70_CS"/>
</dbReference>
<comment type="caution">
    <text evidence="15">The sequence shown here is derived from an EMBL/GenBank/DDBJ whole genome shotgun (WGS) entry which is preliminary data.</text>
</comment>
<organism evidence="15 16">
    <name type="scientific">Pycnoporus cinnabarinus</name>
    <name type="common">Cinnabar-red polypore</name>
    <name type="synonym">Trametes cinnabarina</name>
    <dbReference type="NCBI Taxonomy" id="5643"/>
    <lineage>
        <taxon>Eukaryota</taxon>
        <taxon>Fungi</taxon>
        <taxon>Dikarya</taxon>
        <taxon>Basidiomycota</taxon>
        <taxon>Agaricomycotina</taxon>
        <taxon>Agaricomycetes</taxon>
        <taxon>Polyporales</taxon>
        <taxon>Polyporaceae</taxon>
        <taxon>Trametes</taxon>
    </lineage>
</organism>
<dbReference type="Pfam" id="PF00152">
    <property type="entry name" value="tRNA-synt_2"/>
    <property type="match status" value="1"/>
</dbReference>
<evidence type="ECO:0000256" key="12">
    <source>
        <dbReference type="RuleBase" id="RU003748"/>
    </source>
</evidence>
<evidence type="ECO:0000256" key="10">
    <source>
        <dbReference type="ARBA" id="ARBA00023146"/>
    </source>
</evidence>
<evidence type="ECO:0000256" key="13">
    <source>
        <dbReference type="SAM" id="MobiDB-lite"/>
    </source>
</evidence>
<dbReference type="GO" id="GO:0005524">
    <property type="term" value="F:ATP binding"/>
    <property type="evidence" value="ECO:0007669"/>
    <property type="project" value="UniProtKB-KW"/>
</dbReference>
<dbReference type="GO" id="GO:0006430">
    <property type="term" value="P:lysyl-tRNA aminoacylation"/>
    <property type="evidence" value="ECO:0007669"/>
    <property type="project" value="InterPro"/>
</dbReference>
<dbReference type="CDD" id="cd24094">
    <property type="entry name" value="ASKHA_NBD_HSP70_ScSse"/>
    <property type="match status" value="1"/>
</dbReference>
<dbReference type="Pfam" id="PF01336">
    <property type="entry name" value="tRNA_anti-codon"/>
    <property type="match status" value="1"/>
</dbReference>
<dbReference type="InterPro" id="IPR013126">
    <property type="entry name" value="Hsp_70_fam"/>
</dbReference>
<evidence type="ECO:0000256" key="9">
    <source>
        <dbReference type="ARBA" id="ARBA00023016"/>
    </source>
</evidence>
<evidence type="ECO:0000313" key="16">
    <source>
        <dbReference type="Proteomes" id="UP000029665"/>
    </source>
</evidence>
<dbReference type="SUPFAM" id="SSF100920">
    <property type="entry name" value="Heat shock protein 70kD (HSP70), peptide-binding domain"/>
    <property type="match status" value="1"/>
</dbReference>
<keyword evidence="7" id="KW-0067">ATP-binding</keyword>
<evidence type="ECO:0000256" key="3">
    <source>
        <dbReference type="ARBA" id="ARBA00008226"/>
    </source>
</evidence>
<keyword evidence="10" id="KW-0030">Aminoacyl-tRNA synthetase</keyword>
<keyword evidence="8" id="KW-0648">Protein biosynthesis</keyword>
<feature type="compositionally biased region" description="Low complexity" evidence="13">
    <location>
        <begin position="63"/>
        <end position="78"/>
    </location>
</feature>
<dbReference type="OrthoDB" id="434160at2759"/>
<dbReference type="InterPro" id="IPR029047">
    <property type="entry name" value="HSP70_peptide-bd_sf"/>
</dbReference>
<evidence type="ECO:0000256" key="6">
    <source>
        <dbReference type="ARBA" id="ARBA00022741"/>
    </source>
</evidence>
<gene>
    <name evidence="15" type="ORF">BN946_scf184497.g4</name>
</gene>
<accession>A0A060SS49</accession>
<dbReference type="FunFam" id="1.20.1270.10:FF:000002">
    <property type="entry name" value="Heat shock 70 kDa protein 4"/>
    <property type="match status" value="1"/>
</dbReference>
<dbReference type="InterPro" id="IPR002313">
    <property type="entry name" value="Lys-tRNA-ligase_II"/>
</dbReference>
<dbReference type="FunFam" id="3.90.640.10:FF:000004">
    <property type="entry name" value="Heat shock 70 kDa protein 4"/>
    <property type="match status" value="1"/>
</dbReference>
<dbReference type="GO" id="GO:0005829">
    <property type="term" value="C:cytosol"/>
    <property type="evidence" value="ECO:0007669"/>
    <property type="project" value="TreeGrafter"/>
</dbReference>
<dbReference type="NCBIfam" id="NF001756">
    <property type="entry name" value="PRK00484.1"/>
    <property type="match status" value="1"/>
</dbReference>
<keyword evidence="9" id="KW-0346">Stress response</keyword>
<dbReference type="SUPFAM" id="SSF53067">
    <property type="entry name" value="Actin-like ATPase domain"/>
    <property type="match status" value="2"/>
</dbReference>
<evidence type="ECO:0000259" key="14">
    <source>
        <dbReference type="PROSITE" id="PS50862"/>
    </source>
</evidence>
<dbReference type="HAMAP" id="MF_00252">
    <property type="entry name" value="Lys_tRNA_synth_class2"/>
    <property type="match status" value="1"/>
</dbReference>
<evidence type="ECO:0000256" key="7">
    <source>
        <dbReference type="ARBA" id="ARBA00022840"/>
    </source>
</evidence>
<dbReference type="GO" id="GO:0005634">
    <property type="term" value="C:nucleus"/>
    <property type="evidence" value="ECO:0007669"/>
    <property type="project" value="TreeGrafter"/>
</dbReference>
<comment type="similarity">
    <text evidence="2">Belongs to the heat shock protein 70 family.</text>
</comment>
<dbReference type="FunFam" id="2.40.50.140:FF:000050">
    <property type="entry name" value="Lysine--tRNA ligase"/>
    <property type="match status" value="1"/>
</dbReference>
<evidence type="ECO:0000256" key="1">
    <source>
        <dbReference type="ARBA" id="ARBA00004496"/>
    </source>
</evidence>
<comment type="similarity">
    <text evidence="3">Belongs to the class-II aminoacyl-tRNA synthetase family.</text>
</comment>
<dbReference type="Gene3D" id="2.40.50.140">
    <property type="entry name" value="Nucleic acid-binding proteins"/>
    <property type="match status" value="1"/>
</dbReference>
<evidence type="ECO:0000256" key="8">
    <source>
        <dbReference type="ARBA" id="ARBA00022917"/>
    </source>
</evidence>
<keyword evidence="4" id="KW-0963">Cytoplasm</keyword>
<dbReference type="Proteomes" id="UP000029665">
    <property type="component" value="Unassembled WGS sequence"/>
</dbReference>
<dbReference type="SUPFAM" id="SSF55681">
    <property type="entry name" value="Class II aaRS and biotin synthetases"/>
    <property type="match status" value="1"/>
</dbReference>
<dbReference type="Gene3D" id="3.30.930.10">
    <property type="entry name" value="Bira Bifunctional Protein, Domain 2"/>
    <property type="match status" value="1"/>
</dbReference>
<feature type="domain" description="Aminoacyl-transfer RNA synthetases class-II family profile" evidence="14">
    <location>
        <begin position="265"/>
        <end position="598"/>
    </location>
</feature>
<evidence type="ECO:0000256" key="11">
    <source>
        <dbReference type="ARBA" id="ARBA00048573"/>
    </source>
</evidence>
<dbReference type="PRINTS" id="PR00982">
    <property type="entry name" value="TRNASYNTHLYS"/>
</dbReference>
<dbReference type="InterPro" id="IPR043129">
    <property type="entry name" value="ATPase_NBD"/>
</dbReference>
<comment type="subcellular location">
    <subcellularLocation>
        <location evidence="1">Cytoplasm</location>
    </subcellularLocation>
</comment>
<sequence>MASENVALHKDPLTGEMISKTYVHTRSSHPFALSVHPHPLPILSELKRREKARSKEAKKAEKAAAAPEKPTTAAPKSAAADEENLTPNQYYEIRSRHIQKLKQTQNPNPYPHKFHVSISLADYIEQYGPPGKIEPGHKLEGVTECLAGRIHNVRASGQNLRFYDLHGEGTKVQIMAAKQDAKDPDNFVATHEHFRRGDIVGVIGTPARTKKGELSIAPSEMILLAPNLHQLPSAHFGLKDQETRYRKRYLDLILNEDTRRIFITRSRIINYVRRFLDNLGFLEVETPMTSMIAGGATAKPFVTHHNDLDLDLYLRIAPELYLKELVVGGLDRVYEIGRVFRNEGIDLTHNPEFTICEFYMAYADMYDIMDLTECLVEGMVKYLTGGKTSLEYHPEGKASDKVYQLEFKRPWPRHDMIGTLEDKLGVKFPPSDTLHTEEANRFLRELCQKHNVECSEPRTNARLLDKAPRRRIHRAAVHLAGIHRPVGHPQVMSPLAKYHRSRPGLCERFEGFMCGKEFCNAYTELNDPFEQRLRFEEQLRQKEQGDDEAQGIDETFVDALEHGLPPTGGWGIGIDRLVMFLTDSTNIKEVLLFPAMKPIETPANTTGAVGPSGQVSRLSLSLSFCYDLHPFPLSLRLHEFIMSVVGIDFGALHSKIGVARHRGIDIIINEVSNRATPSLVSFSHKSRAIGESAKTLEISNFRNTVGSLKRLLGRTIDDPEIKEVEEKFTHVKLVDANGTVGAQVNYLGEQKVFSATQIVAMYLGKLRDTASKELKIPVSDVVITVPGWYTDVQRRALLDAAQIANLNCLRLINDTTAVALGYGITKSDLPEADNPRHVVFVDVGHSSMSVSVVAFSKGQLTVKSTAYERHVGGRDIDYALVRHFAEEFKEKYKIDVMSNPKAQFRLTAGCDRIKKVLSANAEAPLNVESIVNDVDATSRLTREEYEELIQPVLDRLEAPLKQALAESGLTLDQIDAVELVGGCTRIPAVRAKIQNVFAGKTLSTTLNQDEAAARGATFACAMLSPVFRVRDFSIHDITPYSVKVTWERQPEDEDTELVVFPHGNNVPSTKILTFYRKAAFDIEARYAEPAQLPGGINPWIARFSAKEVQPAPNGDYAVVKVKTRLNAHSIVSFEGAYTEEIEEKEEPAPAPMQVDGAEGQQQQPEPPKKKKIVKKKEVPFVWQSTSLDPAVVEQFRELEAQMHAADKLVQDTEEAKNALEEFVYDTRSRLDERYAPFVQPEEKEKIKAALQEAEDWLYSEEGEDATKSVYQAKIDALHKLADPVINRYKEAEQRSRVVSELRETINNYMSQATSGDERFAHIEEKDKQAIVEKCATIQKWLDDQMARQSERPKNVDPAFTAAQVLQKKDEIIYFATPILTRPKPKPPKTEGAGTGQNTPGTETPKNGQQTPKTEEPQQQKQNEGPSEMDVD</sequence>
<evidence type="ECO:0000256" key="2">
    <source>
        <dbReference type="ARBA" id="ARBA00007381"/>
    </source>
</evidence>
<dbReference type="GO" id="GO:0004824">
    <property type="term" value="F:lysine-tRNA ligase activity"/>
    <property type="evidence" value="ECO:0007669"/>
    <property type="project" value="UniProtKB-EC"/>
</dbReference>